<dbReference type="AlphaFoldDB" id="A0AAV7F3H0"/>
<comment type="caution">
    <text evidence="1">The sequence shown here is derived from an EMBL/GenBank/DDBJ whole genome shotgun (WGS) entry which is preliminary data.</text>
</comment>
<proteinExistence type="predicted"/>
<organism evidence="1 2">
    <name type="scientific">Aristolochia fimbriata</name>
    <name type="common">White veined hardy Dutchman's pipe vine</name>
    <dbReference type="NCBI Taxonomy" id="158543"/>
    <lineage>
        <taxon>Eukaryota</taxon>
        <taxon>Viridiplantae</taxon>
        <taxon>Streptophyta</taxon>
        <taxon>Embryophyta</taxon>
        <taxon>Tracheophyta</taxon>
        <taxon>Spermatophyta</taxon>
        <taxon>Magnoliopsida</taxon>
        <taxon>Magnoliidae</taxon>
        <taxon>Piperales</taxon>
        <taxon>Aristolochiaceae</taxon>
        <taxon>Aristolochia</taxon>
    </lineage>
</organism>
<keyword evidence="2" id="KW-1185">Reference proteome</keyword>
<dbReference type="Proteomes" id="UP000825729">
    <property type="component" value="Unassembled WGS sequence"/>
</dbReference>
<gene>
    <name evidence="1" type="ORF">H6P81_007774</name>
</gene>
<sequence length="197" mass="22349">MRRRENSKEKRVSGKASDEGYWELAIGYWCNRKFWNLLWERRLILIKSVHCAKAGSRREEVWRCLEVGGGGRGASLVGRYLGVRTGWAGGRFFLGKWCPFGNSLKICEITSENRSSGFLGLRRSCLSLSEFVFLLAAVVNEEERSGLVEDLVGWDEDLGSSSSPSKFWDVRTWVFEISTVSETPIIRETDLDSPLPC</sequence>
<protein>
    <submittedName>
        <fullName evidence="1">Uncharacterized protein</fullName>
    </submittedName>
</protein>
<dbReference type="EMBL" id="JAINDJ010000003">
    <property type="protein sequence ID" value="KAG9454870.1"/>
    <property type="molecule type" value="Genomic_DNA"/>
</dbReference>
<name>A0AAV7F3H0_ARIFI</name>
<evidence type="ECO:0000313" key="2">
    <source>
        <dbReference type="Proteomes" id="UP000825729"/>
    </source>
</evidence>
<accession>A0AAV7F3H0</accession>
<reference evidence="1 2" key="1">
    <citation type="submission" date="2021-07" db="EMBL/GenBank/DDBJ databases">
        <title>The Aristolochia fimbriata genome: insights into angiosperm evolution, floral development and chemical biosynthesis.</title>
        <authorList>
            <person name="Jiao Y."/>
        </authorList>
    </citation>
    <scope>NUCLEOTIDE SEQUENCE [LARGE SCALE GENOMIC DNA]</scope>
    <source>
        <strain evidence="1">IBCAS-2021</strain>
        <tissue evidence="1">Leaf</tissue>
    </source>
</reference>
<evidence type="ECO:0000313" key="1">
    <source>
        <dbReference type="EMBL" id="KAG9454870.1"/>
    </source>
</evidence>